<feature type="chain" id="PRO_5030750816" description="TIR domain-containing protein" evidence="3">
    <location>
        <begin position="19"/>
        <end position="1116"/>
    </location>
</feature>
<feature type="transmembrane region" description="Helical" evidence="2">
    <location>
        <begin position="374"/>
        <end position="397"/>
    </location>
</feature>
<dbReference type="InterPro" id="IPR032675">
    <property type="entry name" value="LRR_dom_sf"/>
</dbReference>
<name>A0A7S4BRR1_CHRCT</name>
<organism evidence="4">
    <name type="scientific">Chrysotila carterae</name>
    <name type="common">Marine alga</name>
    <name type="synonym">Syracosphaera carterae</name>
    <dbReference type="NCBI Taxonomy" id="13221"/>
    <lineage>
        <taxon>Eukaryota</taxon>
        <taxon>Haptista</taxon>
        <taxon>Haptophyta</taxon>
        <taxon>Prymnesiophyceae</taxon>
        <taxon>Isochrysidales</taxon>
        <taxon>Isochrysidaceae</taxon>
        <taxon>Chrysotila</taxon>
    </lineage>
</organism>
<dbReference type="PANTHER" id="PTHR48010">
    <property type="entry name" value="OS05G0588300 PROTEIN"/>
    <property type="match status" value="1"/>
</dbReference>
<evidence type="ECO:0000256" key="3">
    <source>
        <dbReference type="SAM" id="SignalP"/>
    </source>
</evidence>
<feature type="transmembrane region" description="Helical" evidence="2">
    <location>
        <begin position="202"/>
        <end position="226"/>
    </location>
</feature>
<keyword evidence="2" id="KW-0812">Transmembrane</keyword>
<feature type="signal peptide" evidence="3">
    <location>
        <begin position="1"/>
        <end position="18"/>
    </location>
</feature>
<evidence type="ECO:0000313" key="4">
    <source>
        <dbReference type="EMBL" id="CAE0774534.1"/>
    </source>
</evidence>
<proteinExistence type="predicted"/>
<dbReference type="InterPro" id="IPR050994">
    <property type="entry name" value="At_inactive_RLKs"/>
</dbReference>
<keyword evidence="2" id="KW-1133">Transmembrane helix</keyword>
<protein>
    <recommendedName>
        <fullName evidence="5">TIR domain-containing protein</fullName>
    </recommendedName>
</protein>
<dbReference type="AlphaFoldDB" id="A0A7S4BRR1"/>
<feature type="transmembrane region" description="Helical" evidence="2">
    <location>
        <begin position="167"/>
        <end position="190"/>
    </location>
</feature>
<feature type="transmembrane region" description="Helical" evidence="2">
    <location>
        <begin position="289"/>
        <end position="310"/>
    </location>
</feature>
<keyword evidence="3" id="KW-0732">Signal</keyword>
<dbReference type="Gene3D" id="3.80.10.10">
    <property type="entry name" value="Ribonuclease Inhibitor"/>
    <property type="match status" value="2"/>
</dbReference>
<feature type="transmembrane region" description="Helical" evidence="2">
    <location>
        <begin position="316"/>
        <end position="338"/>
    </location>
</feature>
<gene>
    <name evidence="4" type="ORF">PCAR00345_LOCUS27168</name>
</gene>
<evidence type="ECO:0000256" key="1">
    <source>
        <dbReference type="SAM" id="MobiDB-lite"/>
    </source>
</evidence>
<feature type="region of interest" description="Disordered" evidence="1">
    <location>
        <begin position="714"/>
        <end position="745"/>
    </location>
</feature>
<evidence type="ECO:0008006" key="5">
    <source>
        <dbReference type="Google" id="ProtNLM"/>
    </source>
</evidence>
<feature type="transmembrane region" description="Helical" evidence="2">
    <location>
        <begin position="238"/>
        <end position="257"/>
    </location>
</feature>
<dbReference type="PANTHER" id="PTHR48010:SF58">
    <property type="entry name" value="RECEPTOR PROTEIN KINASE-LIKE PROTEIN ZAR1"/>
    <property type="match status" value="1"/>
</dbReference>
<keyword evidence="2" id="KW-0472">Membrane</keyword>
<accession>A0A7S4BRR1</accession>
<sequence length="1116" mass="123529">MWQRVQNLLLIWHTLAWAGSPAIDVNAIVYSKKIGPQKFPNAIVTGLLRSVSSDELCDLNSAGTEAVILVFDELSCEIDHVCDQLLESRAVALLLLTKKQNVGQDGHESQKYLHNKAVPCVPYLQTAWLGDNLMQILAAGGELHAVLHIGSDDPWEDMYASVLYQIFLRWLPCVEYAVLSYGAGVLLWRLRQSNVSGWSTPRLAVLIQFLACLLLSALFGTGIYHAGESISWHISRLFITQLIGSSLSATILVGLYYRTLRLQSKPQITGIAFEKAISNRDPLYPKRRLVLAIAVACASSDLLLIPIVLVSDNEDTPVTCMLGIYVVLQLFSAILFAVEAHRIQELLRQVHRRSRSTSASLVQNKPASRRRAKYLYFGAGAMFGTCCTAVWLFTPFYEEPTRYFLLLATVTQTIFWTRFSQICIWEWPFSMSFRTCGGHASLESDRRALVALYTALGGDLWRDNHGWLSALPLERWTGVFVHEGRVVMLWLPHNNLSGELPSRVLNRLDALLWLDLSGNTISTSMDRRSWSLRLKWLDLSWTRCSNAALPPSEVSWLHGCGGGGSVSANERKALELLFVATGGEGCWQRRHGWLSSLPEGEWEGITVRDGHVVGISLPDNGLCGQLPEGSALAALEFVSAVNLRENYISGSLPASAFGSYGRMVSFDIARNELRGGVPSTLLSRGTALIRLALLSPAAPRKGQHSFSCSTCLTPESSCGSMSSPSMRKPTSPQKSVRRGSWSTRRAAVTERSQLGTKGAVLMDCCVIPVYAMRKHDVLKLERMPNQETALKQGKLWMRQAALSPFGLSVMSPAGSALSGDLVLAPRNSRAFYSHRWCAPDAKEPHPDDADNSKLKQLQMLLRGPQADVEFIWLDYWSVPQHDASTQAHVISALPYLVRTHGQFTALVRDEAGLREYNARGWCQLEQLASRCPYMGKQLETRRSVCLFVLGVDSSVAAKRSCTRRSTRTAGEDSEHGDAARTQVIVHVCKEVSLGYSEASACWTTVRALFNCPTMHLFTNCLFSESCLRSLSTRVPTASLATTTISTCRPRRKTGTGSRTCATRCWPPSRSKPSSTSSVFQLPWPFLPLSEILVSHCFCMRNIMAGAFQLLATTMIL</sequence>
<dbReference type="EMBL" id="HBIZ01042508">
    <property type="protein sequence ID" value="CAE0774534.1"/>
    <property type="molecule type" value="Transcribed_RNA"/>
</dbReference>
<feature type="compositionally biased region" description="Low complexity" evidence="1">
    <location>
        <begin position="716"/>
        <end position="725"/>
    </location>
</feature>
<dbReference type="SUPFAM" id="SSF52058">
    <property type="entry name" value="L domain-like"/>
    <property type="match status" value="1"/>
</dbReference>
<evidence type="ECO:0000256" key="2">
    <source>
        <dbReference type="SAM" id="Phobius"/>
    </source>
</evidence>
<reference evidence="4" key="1">
    <citation type="submission" date="2021-01" db="EMBL/GenBank/DDBJ databases">
        <authorList>
            <person name="Corre E."/>
            <person name="Pelletier E."/>
            <person name="Niang G."/>
            <person name="Scheremetjew M."/>
            <person name="Finn R."/>
            <person name="Kale V."/>
            <person name="Holt S."/>
            <person name="Cochrane G."/>
            <person name="Meng A."/>
            <person name="Brown T."/>
            <person name="Cohen L."/>
        </authorList>
    </citation>
    <scope>NUCLEOTIDE SEQUENCE</scope>
    <source>
        <strain evidence="4">CCMP645</strain>
    </source>
</reference>